<gene>
    <name evidence="1" type="ORF">DN051_37980</name>
</gene>
<protein>
    <submittedName>
        <fullName evidence="1">Uncharacterized protein</fullName>
    </submittedName>
</protein>
<organism evidence="1 2">
    <name type="scientific">Streptomyces cadmiisoli</name>
    <dbReference type="NCBI Taxonomy" id="2184053"/>
    <lineage>
        <taxon>Bacteria</taxon>
        <taxon>Bacillati</taxon>
        <taxon>Actinomycetota</taxon>
        <taxon>Actinomycetes</taxon>
        <taxon>Kitasatosporales</taxon>
        <taxon>Streptomycetaceae</taxon>
        <taxon>Streptomyces</taxon>
        <taxon>Streptomyces aurantiacus group</taxon>
    </lineage>
</organism>
<evidence type="ECO:0000313" key="2">
    <source>
        <dbReference type="Proteomes" id="UP000249616"/>
    </source>
</evidence>
<dbReference type="Proteomes" id="UP000249616">
    <property type="component" value="Chromosome"/>
</dbReference>
<accession>A0A2Z4JD77</accession>
<dbReference type="AlphaFoldDB" id="A0A2Z4JD77"/>
<sequence>MLEDAFTEYTSTNGHDLRYSQHADPGSETLGVVLRAQRAGDVVLSRPVLVAPIWAERCCDVTEGCIPTEEWRDRVW</sequence>
<reference evidence="1 2" key="1">
    <citation type="journal article" date="2019" name="Int. J. Syst. Evol. Microbiol.">
        <title>Streptomyces cadmiisoli sp. nov., a novel actinomycete isolated from cadmium-contaminated soil.</title>
        <authorList>
            <person name="Li K."/>
            <person name="Tang X."/>
            <person name="Zhao J."/>
            <person name="Guo Y."/>
            <person name="Tang Y."/>
            <person name="Gao J."/>
        </authorList>
    </citation>
    <scope>NUCLEOTIDE SEQUENCE [LARGE SCALE GENOMIC DNA]</scope>
    <source>
        <strain evidence="1 2">ZFG47</strain>
    </source>
</reference>
<dbReference type="EMBL" id="CP030073">
    <property type="protein sequence ID" value="AWW42927.1"/>
    <property type="molecule type" value="Genomic_DNA"/>
</dbReference>
<dbReference type="KEGG" id="scad:DN051_37980"/>
<keyword evidence="2" id="KW-1185">Reference proteome</keyword>
<evidence type="ECO:0000313" key="1">
    <source>
        <dbReference type="EMBL" id="AWW42927.1"/>
    </source>
</evidence>
<proteinExistence type="predicted"/>
<name>A0A2Z4JD77_9ACTN</name>